<dbReference type="PROSITE" id="PS50109">
    <property type="entry name" value="HIS_KIN"/>
    <property type="match status" value="1"/>
</dbReference>
<dbReference type="InterPro" id="IPR005467">
    <property type="entry name" value="His_kinase_dom"/>
</dbReference>
<evidence type="ECO:0000256" key="4">
    <source>
        <dbReference type="ARBA" id="ARBA00022553"/>
    </source>
</evidence>
<dbReference type="EC" id="2.7.13.3" evidence="3"/>
<evidence type="ECO:0000256" key="6">
    <source>
        <dbReference type="ARBA" id="ARBA00022692"/>
    </source>
</evidence>
<dbReference type="PANTHER" id="PTHR45436">
    <property type="entry name" value="SENSOR HISTIDINE KINASE YKOH"/>
    <property type="match status" value="1"/>
</dbReference>
<evidence type="ECO:0000313" key="13">
    <source>
        <dbReference type="Proteomes" id="UP000243799"/>
    </source>
</evidence>
<name>A0A1I0XBB0_9PSEU</name>
<dbReference type="GO" id="GO:0004673">
    <property type="term" value="F:protein histidine kinase activity"/>
    <property type="evidence" value="ECO:0007669"/>
    <property type="project" value="UniProtKB-EC"/>
</dbReference>
<dbReference type="PANTHER" id="PTHR45436:SF5">
    <property type="entry name" value="SENSOR HISTIDINE KINASE TRCS"/>
    <property type="match status" value="1"/>
</dbReference>
<evidence type="ECO:0000256" key="5">
    <source>
        <dbReference type="ARBA" id="ARBA00022679"/>
    </source>
</evidence>
<evidence type="ECO:0000256" key="8">
    <source>
        <dbReference type="ARBA" id="ARBA00022989"/>
    </source>
</evidence>
<evidence type="ECO:0000256" key="3">
    <source>
        <dbReference type="ARBA" id="ARBA00012438"/>
    </source>
</evidence>
<dbReference type="PRINTS" id="PR00344">
    <property type="entry name" value="BCTRLSENSOR"/>
</dbReference>
<dbReference type="GO" id="GO:0005886">
    <property type="term" value="C:plasma membrane"/>
    <property type="evidence" value="ECO:0007669"/>
    <property type="project" value="TreeGrafter"/>
</dbReference>
<evidence type="ECO:0000313" key="12">
    <source>
        <dbReference type="EMBL" id="SFA97706.1"/>
    </source>
</evidence>
<evidence type="ECO:0000256" key="7">
    <source>
        <dbReference type="ARBA" id="ARBA00022777"/>
    </source>
</evidence>
<keyword evidence="4" id="KW-0597">Phosphoprotein</keyword>
<dbReference type="Pfam" id="PF02518">
    <property type="entry name" value="HATPase_c"/>
    <property type="match status" value="1"/>
</dbReference>
<keyword evidence="5" id="KW-0808">Transferase</keyword>
<feature type="domain" description="Histidine kinase" evidence="11">
    <location>
        <begin position="1"/>
        <end position="97"/>
    </location>
</feature>
<dbReference type="STRING" id="490629.SAMN05216266_10337"/>
<dbReference type="AlphaFoldDB" id="A0A1I0XBB0"/>
<comment type="subcellular location">
    <subcellularLocation>
        <location evidence="2">Membrane</location>
    </subcellularLocation>
</comment>
<keyword evidence="9" id="KW-0902">Two-component regulatory system</keyword>
<reference evidence="13" key="1">
    <citation type="submission" date="2016-10" db="EMBL/GenBank/DDBJ databases">
        <authorList>
            <person name="Varghese N."/>
            <person name="Submissions S."/>
        </authorList>
    </citation>
    <scope>NUCLEOTIDE SEQUENCE [LARGE SCALE GENOMIC DNA]</scope>
    <source>
        <strain evidence="13">CGMCC 4.3568</strain>
    </source>
</reference>
<keyword evidence="10" id="KW-0472">Membrane</keyword>
<proteinExistence type="predicted"/>
<evidence type="ECO:0000256" key="2">
    <source>
        <dbReference type="ARBA" id="ARBA00004370"/>
    </source>
</evidence>
<accession>A0A1I0XBB0</accession>
<evidence type="ECO:0000256" key="9">
    <source>
        <dbReference type="ARBA" id="ARBA00023012"/>
    </source>
</evidence>
<dbReference type="GO" id="GO:0000160">
    <property type="term" value="P:phosphorelay signal transduction system"/>
    <property type="evidence" value="ECO:0007669"/>
    <property type="project" value="UniProtKB-KW"/>
</dbReference>
<comment type="catalytic activity">
    <reaction evidence="1">
        <text>ATP + protein L-histidine = ADP + protein N-phospho-L-histidine.</text>
        <dbReference type="EC" id="2.7.13.3"/>
    </reaction>
</comment>
<keyword evidence="6" id="KW-0812">Transmembrane</keyword>
<dbReference type="InterPro" id="IPR036890">
    <property type="entry name" value="HATPase_C_sf"/>
</dbReference>
<dbReference type="EMBL" id="FOKG01000003">
    <property type="protein sequence ID" value="SFA97706.1"/>
    <property type="molecule type" value="Genomic_DNA"/>
</dbReference>
<gene>
    <name evidence="12" type="ORF">SAMN05216266_10337</name>
</gene>
<evidence type="ECO:0000256" key="10">
    <source>
        <dbReference type="ARBA" id="ARBA00023136"/>
    </source>
</evidence>
<dbReference type="InterPro" id="IPR050428">
    <property type="entry name" value="TCS_sensor_his_kinase"/>
</dbReference>
<dbReference type="InterPro" id="IPR004358">
    <property type="entry name" value="Sig_transdc_His_kin-like_C"/>
</dbReference>
<dbReference type="Proteomes" id="UP000243799">
    <property type="component" value="Unassembled WGS sequence"/>
</dbReference>
<keyword evidence="7 12" id="KW-0418">Kinase</keyword>
<sequence length="98" mass="10239">MRNGVHYNVRGGSVTVEVGVDCSLVVTNTGPEVPEEEIAGLFEPFRRLGSERLADAAGVGLGLSIVRSVTHAHQGEVRAEPGPDGGLRVEVRLPPIAG</sequence>
<dbReference type="Gene3D" id="3.30.565.10">
    <property type="entry name" value="Histidine kinase-like ATPase, C-terminal domain"/>
    <property type="match status" value="1"/>
</dbReference>
<evidence type="ECO:0000259" key="11">
    <source>
        <dbReference type="PROSITE" id="PS50109"/>
    </source>
</evidence>
<protein>
    <recommendedName>
        <fullName evidence="3">histidine kinase</fullName>
        <ecNumber evidence="3">2.7.13.3</ecNumber>
    </recommendedName>
</protein>
<evidence type="ECO:0000256" key="1">
    <source>
        <dbReference type="ARBA" id="ARBA00000085"/>
    </source>
</evidence>
<keyword evidence="8" id="KW-1133">Transmembrane helix</keyword>
<dbReference type="RefSeq" id="WP_245788193.1">
    <property type="nucleotide sequence ID" value="NZ_FOKG01000003.1"/>
</dbReference>
<dbReference type="SMART" id="SM00387">
    <property type="entry name" value="HATPase_c"/>
    <property type="match status" value="1"/>
</dbReference>
<keyword evidence="13" id="KW-1185">Reference proteome</keyword>
<dbReference type="InterPro" id="IPR003594">
    <property type="entry name" value="HATPase_dom"/>
</dbReference>
<dbReference type="SUPFAM" id="SSF55874">
    <property type="entry name" value="ATPase domain of HSP90 chaperone/DNA topoisomerase II/histidine kinase"/>
    <property type="match status" value="1"/>
</dbReference>
<organism evidence="12 13">
    <name type="scientific">Amycolatopsis marina</name>
    <dbReference type="NCBI Taxonomy" id="490629"/>
    <lineage>
        <taxon>Bacteria</taxon>
        <taxon>Bacillati</taxon>
        <taxon>Actinomycetota</taxon>
        <taxon>Actinomycetes</taxon>
        <taxon>Pseudonocardiales</taxon>
        <taxon>Pseudonocardiaceae</taxon>
        <taxon>Amycolatopsis</taxon>
    </lineage>
</organism>